<evidence type="ECO:0000256" key="1">
    <source>
        <dbReference type="ARBA" id="ARBA00014474"/>
    </source>
</evidence>
<dbReference type="Pfam" id="PF13411">
    <property type="entry name" value="MerR_1"/>
    <property type="match status" value="1"/>
</dbReference>
<dbReference type="PANTHER" id="PTHR30204">
    <property type="entry name" value="REDOX-CYCLING DRUG-SENSING TRANSCRIPTIONAL ACTIVATOR SOXR"/>
    <property type="match status" value="1"/>
</dbReference>
<evidence type="ECO:0000313" key="7">
    <source>
        <dbReference type="EMBL" id="MBE9399611.1"/>
    </source>
</evidence>
<keyword evidence="3" id="KW-0408">Iron</keyword>
<evidence type="ECO:0000313" key="8">
    <source>
        <dbReference type="Proteomes" id="UP000640333"/>
    </source>
</evidence>
<keyword evidence="8" id="KW-1185">Reference proteome</keyword>
<keyword evidence="5" id="KW-0238">DNA-binding</keyword>
<protein>
    <recommendedName>
        <fullName evidence="1">Redox-sensitive transcriptional activator SoxR</fullName>
    </recommendedName>
</protein>
<sequence length="157" mass="17975">MARAVRYMTIGEAAERCDIATSALRFYESRGLVHSVRTEGNQRRYHPAMLRRISVIKAAQNLGLTLEEIAEALARLPDNRTPTKRDWERLSTNWGRLLDERILRMQKLRESLSTCIGCGCLSMRSCGLFNADDFVAKRGNGPRYLIEDMPEEGWPEE</sequence>
<dbReference type="GO" id="GO:0051537">
    <property type="term" value="F:2 iron, 2 sulfur cluster binding"/>
    <property type="evidence" value="ECO:0007669"/>
    <property type="project" value="UniProtKB-KW"/>
</dbReference>
<evidence type="ECO:0000256" key="3">
    <source>
        <dbReference type="ARBA" id="ARBA00023004"/>
    </source>
</evidence>
<keyword evidence="2" id="KW-0479">Metal-binding</keyword>
<proteinExistence type="predicted"/>
<dbReference type="AlphaFoldDB" id="A0A8J7K908"/>
<gene>
    <name evidence="7" type="primary">soxR</name>
    <name evidence="7" type="ORF">IOQ59_20300</name>
</gene>
<dbReference type="InterPro" id="IPR009061">
    <property type="entry name" value="DNA-bd_dom_put_sf"/>
</dbReference>
<dbReference type="InterPro" id="IPR047057">
    <property type="entry name" value="MerR_fam"/>
</dbReference>
<evidence type="ECO:0000256" key="2">
    <source>
        <dbReference type="ARBA" id="ARBA00022714"/>
    </source>
</evidence>
<evidence type="ECO:0000259" key="6">
    <source>
        <dbReference type="PROSITE" id="PS50937"/>
    </source>
</evidence>
<dbReference type="PROSITE" id="PS00552">
    <property type="entry name" value="HTH_MERR_1"/>
    <property type="match status" value="1"/>
</dbReference>
<dbReference type="GO" id="GO:0006979">
    <property type="term" value="P:response to oxidative stress"/>
    <property type="evidence" value="ECO:0007669"/>
    <property type="project" value="InterPro"/>
</dbReference>
<dbReference type="GO" id="GO:0003700">
    <property type="term" value="F:DNA-binding transcription factor activity"/>
    <property type="evidence" value="ECO:0007669"/>
    <property type="project" value="InterPro"/>
</dbReference>
<organism evidence="7 8">
    <name type="scientific">Pontibacterium sinense</name>
    <dbReference type="NCBI Taxonomy" id="2781979"/>
    <lineage>
        <taxon>Bacteria</taxon>
        <taxon>Pseudomonadati</taxon>
        <taxon>Pseudomonadota</taxon>
        <taxon>Gammaproteobacteria</taxon>
        <taxon>Oceanospirillales</taxon>
        <taxon>Oceanospirillaceae</taxon>
        <taxon>Pontibacterium</taxon>
    </lineage>
</organism>
<dbReference type="NCBIfam" id="TIGR01950">
    <property type="entry name" value="SoxR"/>
    <property type="match status" value="1"/>
</dbReference>
<keyword evidence="4" id="KW-0411">Iron-sulfur</keyword>
<name>A0A8J7K908_9GAMM</name>
<dbReference type="EMBL" id="JADEYS010000031">
    <property type="protein sequence ID" value="MBE9399611.1"/>
    <property type="molecule type" value="Genomic_DNA"/>
</dbReference>
<dbReference type="InterPro" id="IPR010211">
    <property type="entry name" value="Redox-sen_tscrpt-act_SoxR"/>
</dbReference>
<dbReference type="PANTHER" id="PTHR30204:SF0">
    <property type="entry name" value="REDOX-SENSITIVE TRANSCRIPTIONAL ACTIVATOR SOXR"/>
    <property type="match status" value="1"/>
</dbReference>
<evidence type="ECO:0000256" key="4">
    <source>
        <dbReference type="ARBA" id="ARBA00023014"/>
    </source>
</evidence>
<dbReference type="SMART" id="SM00422">
    <property type="entry name" value="HTH_MERR"/>
    <property type="match status" value="1"/>
</dbReference>
<dbReference type="SUPFAM" id="SSF46955">
    <property type="entry name" value="Putative DNA-binding domain"/>
    <property type="match status" value="1"/>
</dbReference>
<dbReference type="InterPro" id="IPR000551">
    <property type="entry name" value="MerR-type_HTH_dom"/>
</dbReference>
<reference evidence="7" key="1">
    <citation type="submission" date="2020-10" db="EMBL/GenBank/DDBJ databases">
        <title>Bacterium isolated from coastal waters sediment.</title>
        <authorList>
            <person name="Chen R.-J."/>
            <person name="Lu D.-C."/>
            <person name="Zhu K.-L."/>
            <person name="Du Z.-J."/>
        </authorList>
    </citation>
    <scope>NUCLEOTIDE SEQUENCE</scope>
    <source>
        <strain evidence="7">N1Y112</strain>
    </source>
</reference>
<dbReference type="PRINTS" id="PR00040">
    <property type="entry name" value="HTHMERR"/>
</dbReference>
<dbReference type="Proteomes" id="UP000640333">
    <property type="component" value="Unassembled WGS sequence"/>
</dbReference>
<comment type="caution">
    <text evidence="7">The sequence shown here is derived from an EMBL/GenBank/DDBJ whole genome shotgun (WGS) entry which is preliminary data.</text>
</comment>
<keyword evidence="2" id="KW-0001">2Fe-2S</keyword>
<dbReference type="GO" id="GO:0003677">
    <property type="term" value="F:DNA binding"/>
    <property type="evidence" value="ECO:0007669"/>
    <property type="project" value="UniProtKB-KW"/>
</dbReference>
<accession>A0A8J7K908</accession>
<dbReference type="Gene3D" id="1.10.1660.10">
    <property type="match status" value="1"/>
</dbReference>
<evidence type="ECO:0000256" key="5">
    <source>
        <dbReference type="ARBA" id="ARBA00023125"/>
    </source>
</evidence>
<feature type="domain" description="HTH merR-type" evidence="6">
    <location>
        <begin position="7"/>
        <end position="75"/>
    </location>
</feature>
<dbReference type="CDD" id="cd01110">
    <property type="entry name" value="HTH_SoxR"/>
    <property type="match status" value="1"/>
</dbReference>
<dbReference type="PROSITE" id="PS50937">
    <property type="entry name" value="HTH_MERR_2"/>
    <property type="match status" value="1"/>
</dbReference>